<reference evidence="5 6" key="1">
    <citation type="submission" date="2017-04" db="EMBL/GenBank/DDBJ databases">
        <authorList>
            <person name="Lin X.B."/>
            <person name="Stothard P."/>
            <person name="Tasseva G."/>
            <person name="Walter J."/>
        </authorList>
    </citation>
    <scope>NUCLEOTIDE SEQUENCE [LARGE SCALE GENOMIC DNA]</scope>
    <source>
        <strain evidence="5 6">117c</strain>
    </source>
</reference>
<protein>
    <recommendedName>
        <fullName evidence="4">Type I restriction modification DNA specificity domain-containing protein</fullName>
    </recommendedName>
</protein>
<dbReference type="RefSeq" id="WP_186822993.1">
    <property type="nucleotide sequence ID" value="NZ_NGOH01000073.1"/>
</dbReference>
<evidence type="ECO:0000256" key="1">
    <source>
        <dbReference type="ARBA" id="ARBA00010923"/>
    </source>
</evidence>
<dbReference type="Proteomes" id="UP000215693">
    <property type="component" value="Unassembled WGS sequence"/>
</dbReference>
<gene>
    <name evidence="5" type="ORF">CBF50_06890</name>
</gene>
<dbReference type="AlphaFoldDB" id="A0A9X6RVL8"/>
<reference evidence="5 6" key="2">
    <citation type="submission" date="2017-09" db="EMBL/GenBank/DDBJ databases">
        <title>Tripartite evolution among Lactobacillus johnsonii, Lactobacillus taiwanensis, Lactobacillus reuteri and their rodent host.</title>
        <authorList>
            <person name="Wang T."/>
            <person name="Knowles S."/>
            <person name="Cheng C."/>
        </authorList>
    </citation>
    <scope>NUCLEOTIDE SEQUENCE [LARGE SCALE GENOMIC DNA]</scope>
    <source>
        <strain evidence="5 6">117c</strain>
    </source>
</reference>
<dbReference type="InterPro" id="IPR000055">
    <property type="entry name" value="Restrct_endonuc_typeI_TRD"/>
</dbReference>
<accession>A0A9X6RVL8</accession>
<organism evidence="5 6">
    <name type="scientific">Lactobacillus johnsonii</name>
    <dbReference type="NCBI Taxonomy" id="33959"/>
    <lineage>
        <taxon>Bacteria</taxon>
        <taxon>Bacillati</taxon>
        <taxon>Bacillota</taxon>
        <taxon>Bacilli</taxon>
        <taxon>Lactobacillales</taxon>
        <taxon>Lactobacillaceae</taxon>
        <taxon>Lactobacillus</taxon>
    </lineage>
</organism>
<dbReference type="EMBL" id="NGOH01000073">
    <property type="protein sequence ID" value="OYS12092.1"/>
    <property type="molecule type" value="Genomic_DNA"/>
</dbReference>
<keyword evidence="2" id="KW-0680">Restriction system</keyword>
<dbReference type="InterPro" id="IPR052021">
    <property type="entry name" value="Type-I_RS_S_subunit"/>
</dbReference>
<dbReference type="CDD" id="cd17257">
    <property type="entry name" value="RMtype1_S_EcoBI-TRD1-CR1_like"/>
    <property type="match status" value="1"/>
</dbReference>
<evidence type="ECO:0000313" key="6">
    <source>
        <dbReference type="Proteomes" id="UP000215693"/>
    </source>
</evidence>
<dbReference type="SUPFAM" id="SSF116734">
    <property type="entry name" value="DNA methylase specificity domain"/>
    <property type="match status" value="1"/>
</dbReference>
<evidence type="ECO:0000256" key="2">
    <source>
        <dbReference type="ARBA" id="ARBA00022747"/>
    </source>
</evidence>
<comment type="similarity">
    <text evidence="1">Belongs to the type-I restriction system S methylase family.</text>
</comment>
<comment type="caution">
    <text evidence="5">The sequence shown here is derived from an EMBL/GenBank/DDBJ whole genome shotgun (WGS) entry which is preliminary data.</text>
</comment>
<feature type="non-terminal residue" evidence="5">
    <location>
        <position position="173"/>
    </location>
</feature>
<dbReference type="PANTHER" id="PTHR30408:SF12">
    <property type="entry name" value="TYPE I RESTRICTION ENZYME MJAVIII SPECIFICITY SUBUNIT"/>
    <property type="match status" value="1"/>
</dbReference>
<dbReference type="GO" id="GO:0009307">
    <property type="term" value="P:DNA restriction-modification system"/>
    <property type="evidence" value="ECO:0007669"/>
    <property type="project" value="UniProtKB-KW"/>
</dbReference>
<feature type="domain" description="Type I restriction modification DNA specificity" evidence="4">
    <location>
        <begin position="3"/>
        <end position="131"/>
    </location>
</feature>
<dbReference type="PANTHER" id="PTHR30408">
    <property type="entry name" value="TYPE-1 RESTRICTION ENZYME ECOKI SPECIFICITY PROTEIN"/>
    <property type="match status" value="1"/>
</dbReference>
<evidence type="ECO:0000259" key="4">
    <source>
        <dbReference type="Pfam" id="PF01420"/>
    </source>
</evidence>
<dbReference type="GO" id="GO:0003677">
    <property type="term" value="F:DNA binding"/>
    <property type="evidence" value="ECO:0007669"/>
    <property type="project" value="UniProtKB-KW"/>
</dbReference>
<keyword evidence="3" id="KW-0238">DNA-binding</keyword>
<dbReference type="Pfam" id="PF01420">
    <property type="entry name" value="Methylase_S"/>
    <property type="match status" value="1"/>
</dbReference>
<dbReference type="InterPro" id="IPR044946">
    <property type="entry name" value="Restrct_endonuc_typeI_TRD_sf"/>
</dbReference>
<dbReference type="Gene3D" id="3.90.220.20">
    <property type="entry name" value="DNA methylase specificity domains"/>
    <property type="match status" value="1"/>
</dbReference>
<evidence type="ECO:0000313" key="5">
    <source>
        <dbReference type="EMBL" id="OYS12092.1"/>
    </source>
</evidence>
<name>A0A9X6RVL8_LACJH</name>
<sequence length="173" mass="19956">MSIKKLTDVASIKYGYAFNSKNFTNDSSYPQIVRIRDIKKGFSKTYYNGEFKDEYIIHRGDLLLGMDGEFNIEPWRSEKALLNQRVCKVEAKEGIDKNYLYFALNIELKKIEKKTSFATVKHLSANVINNICLLYHSAAADDMQCLELGCRRSIKASITKINNIDNILRQTKR</sequence>
<proteinExistence type="inferred from homology"/>
<evidence type="ECO:0000256" key="3">
    <source>
        <dbReference type="ARBA" id="ARBA00023125"/>
    </source>
</evidence>